<dbReference type="EMBL" id="UINC01001127">
    <property type="protein sequence ID" value="SUZ71626.1"/>
    <property type="molecule type" value="Genomic_DNA"/>
</dbReference>
<sequence length="31" mass="3502">MAFLLGNSEDTYHTKDKAEQLQDGSNFALKE</sequence>
<gene>
    <name evidence="2" type="ORF">METZ01_LOCUS24480</name>
</gene>
<evidence type="ECO:0000256" key="1">
    <source>
        <dbReference type="SAM" id="MobiDB-lite"/>
    </source>
</evidence>
<feature type="compositionally biased region" description="Basic and acidic residues" evidence="1">
    <location>
        <begin position="10"/>
        <end position="20"/>
    </location>
</feature>
<reference evidence="2" key="1">
    <citation type="submission" date="2018-05" db="EMBL/GenBank/DDBJ databases">
        <authorList>
            <person name="Lanie J.A."/>
            <person name="Ng W.-L."/>
            <person name="Kazmierczak K.M."/>
            <person name="Andrzejewski T.M."/>
            <person name="Davidsen T.M."/>
            <person name="Wayne K.J."/>
            <person name="Tettelin H."/>
            <person name="Glass J.I."/>
            <person name="Rusch D."/>
            <person name="Podicherti R."/>
            <person name="Tsui H.-C.T."/>
            <person name="Winkler M.E."/>
        </authorList>
    </citation>
    <scope>NUCLEOTIDE SEQUENCE</scope>
</reference>
<name>A0A381PX20_9ZZZZ</name>
<protein>
    <submittedName>
        <fullName evidence="2">Uncharacterized protein</fullName>
    </submittedName>
</protein>
<organism evidence="2">
    <name type="scientific">marine metagenome</name>
    <dbReference type="NCBI Taxonomy" id="408172"/>
    <lineage>
        <taxon>unclassified sequences</taxon>
        <taxon>metagenomes</taxon>
        <taxon>ecological metagenomes</taxon>
    </lineage>
</organism>
<accession>A0A381PX20</accession>
<proteinExistence type="predicted"/>
<dbReference type="AlphaFoldDB" id="A0A381PX20"/>
<feature type="region of interest" description="Disordered" evidence="1">
    <location>
        <begin position="1"/>
        <end position="31"/>
    </location>
</feature>
<evidence type="ECO:0000313" key="2">
    <source>
        <dbReference type="EMBL" id="SUZ71626.1"/>
    </source>
</evidence>